<evidence type="ECO:0000256" key="2">
    <source>
        <dbReference type="ARBA" id="ARBA00022679"/>
    </source>
</evidence>
<dbReference type="InterPro" id="IPR029063">
    <property type="entry name" value="SAM-dependent_MTases_sf"/>
</dbReference>
<dbReference type="InterPro" id="IPR035246">
    <property type="entry name" value="Spermidine_synt_N"/>
</dbReference>
<dbReference type="PANTHER" id="PTHR11558:SF11">
    <property type="entry name" value="SPERMIDINE SYNTHASE"/>
    <property type="match status" value="1"/>
</dbReference>
<evidence type="ECO:0000256" key="1">
    <source>
        <dbReference type="ARBA" id="ARBA00007867"/>
    </source>
</evidence>
<feature type="active site" description="Proton acceptor" evidence="3">
    <location>
        <position position="155"/>
    </location>
</feature>
<dbReference type="InterPro" id="IPR030373">
    <property type="entry name" value="PABS_CS"/>
</dbReference>
<dbReference type="GO" id="GO:0015940">
    <property type="term" value="P:pantothenate biosynthetic process"/>
    <property type="evidence" value="ECO:0007669"/>
    <property type="project" value="EnsemblFungi"/>
</dbReference>
<dbReference type="Proteomes" id="UP000054481">
    <property type="component" value="Unassembled WGS sequence"/>
</dbReference>
<dbReference type="NCBIfam" id="TIGR00417">
    <property type="entry name" value="speE"/>
    <property type="match status" value="1"/>
</dbReference>
<protein>
    <submittedName>
        <fullName evidence="6">Spermidine synthase</fullName>
    </submittedName>
</protein>
<organism evidence="6 7">
    <name type="scientific">Hirsutella minnesotensis 3608</name>
    <dbReference type="NCBI Taxonomy" id="1043627"/>
    <lineage>
        <taxon>Eukaryota</taxon>
        <taxon>Fungi</taxon>
        <taxon>Dikarya</taxon>
        <taxon>Ascomycota</taxon>
        <taxon>Pezizomycotina</taxon>
        <taxon>Sordariomycetes</taxon>
        <taxon>Hypocreomycetidae</taxon>
        <taxon>Hypocreales</taxon>
        <taxon>Ophiocordycipitaceae</taxon>
        <taxon>Hirsutella</taxon>
    </lineage>
</organism>
<dbReference type="InterPro" id="IPR030374">
    <property type="entry name" value="PABS"/>
</dbReference>
<dbReference type="GO" id="GO:0008295">
    <property type="term" value="P:spermidine biosynthetic process"/>
    <property type="evidence" value="ECO:0007669"/>
    <property type="project" value="EnsemblFungi"/>
</dbReference>
<dbReference type="OrthoDB" id="38125at2759"/>
<evidence type="ECO:0000256" key="3">
    <source>
        <dbReference type="PROSITE-ProRule" id="PRU00354"/>
    </source>
</evidence>
<dbReference type="Pfam" id="PF01564">
    <property type="entry name" value="Spermine_synth"/>
    <property type="match status" value="1"/>
</dbReference>
<keyword evidence="2 3" id="KW-0808">Transferase</keyword>
<name>A0A0F7ZS65_9HYPO</name>
<proteinExistence type="inferred from homology"/>
<dbReference type="Gene3D" id="2.30.140.10">
    <property type="entry name" value="Spermidine synthase, tetramerisation domain"/>
    <property type="match status" value="1"/>
</dbReference>
<feature type="domain" description="PABS" evidence="5">
    <location>
        <begin position="1"/>
        <end position="236"/>
    </location>
</feature>
<comment type="similarity">
    <text evidence="1 4">Belongs to the spermidine/spermine synthase family.</text>
</comment>
<evidence type="ECO:0000313" key="7">
    <source>
        <dbReference type="Proteomes" id="UP000054481"/>
    </source>
</evidence>
<reference evidence="6 7" key="1">
    <citation type="journal article" date="2014" name="Genome Biol. Evol.">
        <title>Comparative genomics and transcriptomics analyses reveal divergent lifestyle features of nematode endoparasitic fungus Hirsutella minnesotensis.</title>
        <authorList>
            <person name="Lai Y."/>
            <person name="Liu K."/>
            <person name="Zhang X."/>
            <person name="Zhang X."/>
            <person name="Li K."/>
            <person name="Wang N."/>
            <person name="Shu C."/>
            <person name="Wu Y."/>
            <person name="Wang C."/>
            <person name="Bushley K.E."/>
            <person name="Xiang M."/>
            <person name="Liu X."/>
        </authorList>
    </citation>
    <scope>NUCLEOTIDE SEQUENCE [LARGE SCALE GENOMIC DNA]</scope>
    <source>
        <strain evidence="6 7">3608</strain>
    </source>
</reference>
<dbReference type="EMBL" id="KQ030604">
    <property type="protein sequence ID" value="KJZ70823.1"/>
    <property type="molecule type" value="Genomic_DNA"/>
</dbReference>
<dbReference type="InterPro" id="IPR001045">
    <property type="entry name" value="Spermi_synthase"/>
</dbReference>
<dbReference type="CDD" id="cd02440">
    <property type="entry name" value="AdoMet_MTases"/>
    <property type="match status" value="1"/>
</dbReference>
<sequence length="388" mass="43344">MGSILEHPTIKGQATALRVEKILHHEKTKYQDILLFKSTSYGNVLVLDNVIQATERDEFSYQEMITHLAMNAHLNPTSVLVIGGGDGGVLREVVKHDCAEKVILCDIDEAVIRVSKQYLPSMSTGFNNAKCSVQIEDGFQFIDQHKDAFDVIITDSCDQEGPSKCFFGKQYFTLLFDALREGGVGIIQGFENHWLDLSFVASLKKDCESVFPVVEYAHGAAPTYPSGQMAFIICCKDPKRDIKVPTRRWTKTEEALRPAPTQKVSHLRPAKARAALRYDLYGVAMITATTQPAADPTAAKTALHQRQVVAAARRRYGCYNSTRIDLAVQAGDEGLHLMPNPFIIDTLNNSVVELPAEGWKKLDRCLMRSSPPGSPQKQKSRFRFWNRI</sequence>
<dbReference type="SUPFAM" id="SSF53335">
    <property type="entry name" value="S-adenosyl-L-methionine-dependent methyltransferases"/>
    <property type="match status" value="1"/>
</dbReference>
<accession>A0A0F7ZS65</accession>
<gene>
    <name evidence="6" type="ORF">HIM_09782</name>
</gene>
<dbReference type="Pfam" id="PF17284">
    <property type="entry name" value="Spermine_synt_N"/>
    <property type="match status" value="1"/>
</dbReference>
<dbReference type="AlphaFoldDB" id="A0A0F7ZS65"/>
<dbReference type="GO" id="GO:0005829">
    <property type="term" value="C:cytosol"/>
    <property type="evidence" value="ECO:0007669"/>
    <property type="project" value="TreeGrafter"/>
</dbReference>
<keyword evidence="3" id="KW-0620">Polyamine biosynthesis</keyword>
<evidence type="ECO:0000313" key="6">
    <source>
        <dbReference type="EMBL" id="KJZ70823.1"/>
    </source>
</evidence>
<dbReference type="GO" id="GO:0004766">
    <property type="term" value="F:spermidine synthase activity"/>
    <property type="evidence" value="ECO:0007669"/>
    <property type="project" value="EnsemblFungi"/>
</dbReference>
<dbReference type="InterPro" id="IPR037163">
    <property type="entry name" value="Spermidine_synt_N_sf"/>
</dbReference>
<dbReference type="FunFam" id="3.40.50.150:FF:000013">
    <property type="entry name" value="Spermidine synthase"/>
    <property type="match status" value="1"/>
</dbReference>
<dbReference type="HAMAP" id="MF_00198">
    <property type="entry name" value="Spermidine_synth"/>
    <property type="match status" value="1"/>
</dbReference>
<dbReference type="PANTHER" id="PTHR11558">
    <property type="entry name" value="SPERMIDINE/SPERMINE SYNTHASE"/>
    <property type="match status" value="1"/>
</dbReference>
<dbReference type="PROSITE" id="PS51006">
    <property type="entry name" value="PABS_2"/>
    <property type="match status" value="1"/>
</dbReference>
<evidence type="ECO:0000259" key="5">
    <source>
        <dbReference type="PROSITE" id="PS51006"/>
    </source>
</evidence>
<keyword evidence="7" id="KW-1185">Reference proteome</keyword>
<dbReference type="Gene3D" id="3.40.50.150">
    <property type="entry name" value="Vaccinia Virus protein VP39"/>
    <property type="match status" value="1"/>
</dbReference>
<dbReference type="NCBIfam" id="NF037959">
    <property type="entry name" value="MFS_SpdSyn"/>
    <property type="match status" value="1"/>
</dbReference>
<evidence type="ECO:0000256" key="4">
    <source>
        <dbReference type="RuleBase" id="RU003836"/>
    </source>
</evidence>
<dbReference type="PROSITE" id="PS01330">
    <property type="entry name" value="PABS_1"/>
    <property type="match status" value="1"/>
</dbReference>